<sequence length="228" mass="25797">MGGLRVLDRRVMSARAAARQLRIPPTTLIHWLEGEERQGRFHPPVLREEPTGSHDVTWGEMVEARYLRAYRGRNVSMQRLRPLIAGLRREFGVPYPLAHFTPFVDSRHRFLLEIQDRLDIPAGLRMVYQVGDGQLVLDNRVLDFLDQIDFSETADREARRIHPLGRNSPVVIDPLLSSGAATVQGVRTEILAELADAQVPVEEIAEDFQLPISAVKAALAWEWQPDAA</sequence>
<name>A0A919QX55_9ACTN</name>
<dbReference type="AlphaFoldDB" id="A0A919QX55"/>
<organism evidence="1 2">
    <name type="scientific">Sphaerisporangium rufum</name>
    <dbReference type="NCBI Taxonomy" id="1381558"/>
    <lineage>
        <taxon>Bacteria</taxon>
        <taxon>Bacillati</taxon>
        <taxon>Actinomycetota</taxon>
        <taxon>Actinomycetes</taxon>
        <taxon>Streptosporangiales</taxon>
        <taxon>Streptosporangiaceae</taxon>
        <taxon>Sphaerisporangium</taxon>
    </lineage>
</organism>
<gene>
    <name evidence="1" type="ORF">Sru01_07410</name>
</gene>
<dbReference type="Proteomes" id="UP000655287">
    <property type="component" value="Unassembled WGS sequence"/>
</dbReference>
<protein>
    <recommendedName>
        <fullName evidence="3">DUF433 domain-containing protein</fullName>
    </recommendedName>
</protein>
<accession>A0A919QX55</accession>
<reference evidence="1" key="1">
    <citation type="submission" date="2021-01" db="EMBL/GenBank/DDBJ databases">
        <title>Whole genome shotgun sequence of Sphaerisporangium rufum NBRC 109079.</title>
        <authorList>
            <person name="Komaki H."/>
            <person name="Tamura T."/>
        </authorList>
    </citation>
    <scope>NUCLEOTIDE SEQUENCE</scope>
    <source>
        <strain evidence="1">NBRC 109079</strain>
    </source>
</reference>
<keyword evidence="2" id="KW-1185">Reference proteome</keyword>
<proteinExistence type="predicted"/>
<evidence type="ECO:0008006" key="3">
    <source>
        <dbReference type="Google" id="ProtNLM"/>
    </source>
</evidence>
<evidence type="ECO:0000313" key="2">
    <source>
        <dbReference type="Proteomes" id="UP000655287"/>
    </source>
</evidence>
<comment type="caution">
    <text evidence="1">The sequence shown here is derived from an EMBL/GenBank/DDBJ whole genome shotgun (WGS) entry which is preliminary data.</text>
</comment>
<evidence type="ECO:0000313" key="1">
    <source>
        <dbReference type="EMBL" id="GII75759.1"/>
    </source>
</evidence>
<dbReference type="EMBL" id="BOOU01000012">
    <property type="protein sequence ID" value="GII75759.1"/>
    <property type="molecule type" value="Genomic_DNA"/>
</dbReference>